<keyword evidence="7" id="KW-0067">ATP-binding</keyword>
<keyword evidence="8" id="KW-0902">Two-component regulatory system</keyword>
<evidence type="ECO:0000256" key="6">
    <source>
        <dbReference type="ARBA" id="ARBA00022777"/>
    </source>
</evidence>
<dbReference type="Pfam" id="PF00512">
    <property type="entry name" value="HisKA"/>
    <property type="match status" value="1"/>
</dbReference>
<evidence type="ECO:0000259" key="10">
    <source>
        <dbReference type="PROSITE" id="PS50109"/>
    </source>
</evidence>
<evidence type="ECO:0000256" key="3">
    <source>
        <dbReference type="ARBA" id="ARBA00022553"/>
    </source>
</evidence>
<dbReference type="SMART" id="SM00388">
    <property type="entry name" value="HisKA"/>
    <property type="match status" value="1"/>
</dbReference>
<keyword evidence="9" id="KW-0472">Membrane</keyword>
<dbReference type="eggNOG" id="COG2205">
    <property type="taxonomic scope" value="Bacteria"/>
</dbReference>
<dbReference type="Proteomes" id="UP000030661">
    <property type="component" value="Unassembled WGS sequence"/>
</dbReference>
<dbReference type="STRING" id="1499967.U27_04966"/>
<dbReference type="Gene3D" id="1.10.287.130">
    <property type="match status" value="1"/>
</dbReference>
<organism evidence="11">
    <name type="scientific">Vecturithrix granuli</name>
    <dbReference type="NCBI Taxonomy" id="1499967"/>
    <lineage>
        <taxon>Bacteria</taxon>
        <taxon>Candidatus Moduliflexota</taxon>
        <taxon>Candidatus Vecturitrichia</taxon>
        <taxon>Candidatus Vecturitrichales</taxon>
        <taxon>Candidatus Vecturitrichaceae</taxon>
        <taxon>Candidatus Vecturithrix</taxon>
    </lineage>
</organism>
<evidence type="ECO:0000256" key="7">
    <source>
        <dbReference type="ARBA" id="ARBA00022840"/>
    </source>
</evidence>
<dbReference type="GO" id="GO:0000155">
    <property type="term" value="F:phosphorelay sensor kinase activity"/>
    <property type="evidence" value="ECO:0007669"/>
    <property type="project" value="InterPro"/>
</dbReference>
<dbReference type="InterPro" id="IPR003661">
    <property type="entry name" value="HisK_dim/P_dom"/>
</dbReference>
<evidence type="ECO:0000313" key="12">
    <source>
        <dbReference type="Proteomes" id="UP000030661"/>
    </source>
</evidence>
<accession>A0A081C088</accession>
<evidence type="ECO:0000256" key="4">
    <source>
        <dbReference type="ARBA" id="ARBA00022679"/>
    </source>
</evidence>
<dbReference type="EC" id="2.7.13.3" evidence="2"/>
<dbReference type="GO" id="GO:0005524">
    <property type="term" value="F:ATP binding"/>
    <property type="evidence" value="ECO:0007669"/>
    <property type="project" value="UniProtKB-KW"/>
</dbReference>
<dbReference type="Pfam" id="PF02518">
    <property type="entry name" value="HATPase_c"/>
    <property type="match status" value="1"/>
</dbReference>
<sequence>MEISGRECITVFVMLCMLFIGVIGSAGATTITKPSERFDVETTPTPDSALAQESRTLSEHEDVLPSVQQQTTLPAWSFEWPAEQPVDPVPHARSLKSALLTITLNPQQFDPGVDLIGNQQVADDKPAGSRSFSAQATITVKLEVPENYTQEEIIAMFTASAKHLPIFDQETQGISAVELQVTTPPTSSFAGILVALIVVLTTIGIIGYTLWYRKTYLSHSRSAGLRKRARANYHLQDHRMAQIGQMTSTVIHDVKNAFTAIRSCAEVMADDDLDPLERKDFAQLIVNEIDRGVGMTQELLEFVRGQARSLQVQMYSANALVQETLAVIKQDFANRKIALHLDLRYAGAIQVDIEKMRRVFMNILTNARDAMPEGGVLKILSQEIGNRIEFVFSDTGCGMSPEVQARMFEPLFTAGKTNGTGLGMMIVKEILDAHHARIEVESAVGQGTTIHIFLPGQYSASTASLSAQ</sequence>
<keyword evidence="9" id="KW-0812">Transmembrane</keyword>
<feature type="transmembrane region" description="Helical" evidence="9">
    <location>
        <begin position="189"/>
        <end position="211"/>
    </location>
</feature>
<evidence type="ECO:0000256" key="5">
    <source>
        <dbReference type="ARBA" id="ARBA00022741"/>
    </source>
</evidence>
<name>A0A081C088_VECG1</name>
<keyword evidence="5" id="KW-0547">Nucleotide-binding</keyword>
<dbReference type="CDD" id="cd00082">
    <property type="entry name" value="HisKA"/>
    <property type="match status" value="1"/>
</dbReference>
<keyword evidence="3" id="KW-0597">Phosphoprotein</keyword>
<gene>
    <name evidence="11" type="ORF">U27_04966</name>
</gene>
<dbReference type="HOGENOM" id="CLU_583507_0_0_0"/>
<proteinExistence type="predicted"/>
<evidence type="ECO:0000256" key="9">
    <source>
        <dbReference type="SAM" id="Phobius"/>
    </source>
</evidence>
<keyword evidence="4" id="KW-0808">Transferase</keyword>
<dbReference type="SUPFAM" id="SSF47384">
    <property type="entry name" value="Homodimeric domain of signal transducing histidine kinase"/>
    <property type="match status" value="1"/>
</dbReference>
<dbReference type="PROSITE" id="PS50109">
    <property type="entry name" value="HIS_KIN"/>
    <property type="match status" value="1"/>
</dbReference>
<dbReference type="InterPro" id="IPR036890">
    <property type="entry name" value="HATPase_C_sf"/>
</dbReference>
<dbReference type="SMART" id="SM00387">
    <property type="entry name" value="HATPase_c"/>
    <property type="match status" value="1"/>
</dbReference>
<dbReference type="InterPro" id="IPR003594">
    <property type="entry name" value="HATPase_dom"/>
</dbReference>
<keyword evidence="9" id="KW-1133">Transmembrane helix</keyword>
<dbReference type="InterPro" id="IPR036097">
    <property type="entry name" value="HisK_dim/P_sf"/>
</dbReference>
<dbReference type="SUPFAM" id="SSF55874">
    <property type="entry name" value="ATPase domain of HSP90 chaperone/DNA topoisomerase II/histidine kinase"/>
    <property type="match status" value="1"/>
</dbReference>
<reference evidence="11" key="1">
    <citation type="journal article" date="2015" name="PeerJ">
        <title>First genomic representation of candidate bacterial phylum KSB3 points to enhanced environmental sensing as a trigger of wastewater bulking.</title>
        <authorList>
            <person name="Sekiguchi Y."/>
            <person name="Ohashi A."/>
            <person name="Parks D.H."/>
            <person name="Yamauchi T."/>
            <person name="Tyson G.W."/>
            <person name="Hugenholtz P."/>
        </authorList>
    </citation>
    <scope>NUCLEOTIDE SEQUENCE [LARGE SCALE GENOMIC DNA]</scope>
</reference>
<dbReference type="PRINTS" id="PR00344">
    <property type="entry name" value="BCTRLSENSOR"/>
</dbReference>
<evidence type="ECO:0000256" key="1">
    <source>
        <dbReference type="ARBA" id="ARBA00000085"/>
    </source>
</evidence>
<dbReference type="Gene3D" id="3.30.565.10">
    <property type="entry name" value="Histidine kinase-like ATPase, C-terminal domain"/>
    <property type="match status" value="1"/>
</dbReference>
<protein>
    <recommendedName>
        <fullName evidence="2">histidine kinase</fullName>
        <ecNumber evidence="2">2.7.13.3</ecNumber>
    </recommendedName>
</protein>
<dbReference type="AlphaFoldDB" id="A0A081C088"/>
<comment type="catalytic activity">
    <reaction evidence="1">
        <text>ATP + protein L-histidine = ADP + protein N-phospho-L-histidine.</text>
        <dbReference type="EC" id="2.7.13.3"/>
    </reaction>
</comment>
<dbReference type="PANTHER" id="PTHR43065">
    <property type="entry name" value="SENSOR HISTIDINE KINASE"/>
    <property type="match status" value="1"/>
</dbReference>
<keyword evidence="12" id="KW-1185">Reference proteome</keyword>
<dbReference type="PANTHER" id="PTHR43065:SF46">
    <property type="entry name" value="C4-DICARBOXYLATE TRANSPORT SENSOR PROTEIN DCTB"/>
    <property type="match status" value="1"/>
</dbReference>
<dbReference type="InterPro" id="IPR005467">
    <property type="entry name" value="His_kinase_dom"/>
</dbReference>
<feature type="domain" description="Histidine kinase" evidence="10">
    <location>
        <begin position="249"/>
        <end position="458"/>
    </location>
</feature>
<keyword evidence="6 11" id="KW-0418">Kinase</keyword>
<evidence type="ECO:0000313" key="11">
    <source>
        <dbReference type="EMBL" id="GAK57993.1"/>
    </source>
</evidence>
<evidence type="ECO:0000256" key="8">
    <source>
        <dbReference type="ARBA" id="ARBA00023012"/>
    </source>
</evidence>
<evidence type="ECO:0000256" key="2">
    <source>
        <dbReference type="ARBA" id="ARBA00012438"/>
    </source>
</evidence>
<dbReference type="EMBL" id="DF820466">
    <property type="protein sequence ID" value="GAK57993.1"/>
    <property type="molecule type" value="Genomic_DNA"/>
</dbReference>
<dbReference type="InterPro" id="IPR004358">
    <property type="entry name" value="Sig_transdc_His_kin-like_C"/>
</dbReference>